<accession>A0A0D0C9D1</accession>
<protein>
    <submittedName>
        <fullName evidence="2">Uncharacterized protein</fullName>
    </submittedName>
</protein>
<gene>
    <name evidence="2" type="ORF">PAXRUDRAFT_834075</name>
</gene>
<organism evidence="2 3">
    <name type="scientific">Paxillus rubicundulus Ve08.2h10</name>
    <dbReference type="NCBI Taxonomy" id="930991"/>
    <lineage>
        <taxon>Eukaryota</taxon>
        <taxon>Fungi</taxon>
        <taxon>Dikarya</taxon>
        <taxon>Basidiomycota</taxon>
        <taxon>Agaricomycotina</taxon>
        <taxon>Agaricomycetes</taxon>
        <taxon>Agaricomycetidae</taxon>
        <taxon>Boletales</taxon>
        <taxon>Paxilineae</taxon>
        <taxon>Paxillaceae</taxon>
        <taxon>Paxillus</taxon>
    </lineage>
</organism>
<feature type="non-terminal residue" evidence="2">
    <location>
        <position position="1"/>
    </location>
</feature>
<sequence>AQTAHMCACLAQKCVSNVAESKQSFKKYVSPPCPKGRENLSLLSGTALSHSDPETRLQHLQTRLLSPPT</sequence>
<reference evidence="2 3" key="1">
    <citation type="submission" date="2014-04" db="EMBL/GenBank/DDBJ databases">
        <authorList>
            <consortium name="DOE Joint Genome Institute"/>
            <person name="Kuo A."/>
            <person name="Kohler A."/>
            <person name="Jargeat P."/>
            <person name="Nagy L.G."/>
            <person name="Floudas D."/>
            <person name="Copeland A."/>
            <person name="Barry K.W."/>
            <person name="Cichocki N."/>
            <person name="Veneault-Fourrey C."/>
            <person name="LaButti K."/>
            <person name="Lindquist E.A."/>
            <person name="Lipzen A."/>
            <person name="Lundell T."/>
            <person name="Morin E."/>
            <person name="Murat C."/>
            <person name="Sun H."/>
            <person name="Tunlid A."/>
            <person name="Henrissat B."/>
            <person name="Grigoriev I.V."/>
            <person name="Hibbett D.S."/>
            <person name="Martin F."/>
            <person name="Nordberg H.P."/>
            <person name="Cantor M.N."/>
            <person name="Hua S.X."/>
        </authorList>
    </citation>
    <scope>NUCLEOTIDE SEQUENCE [LARGE SCALE GENOMIC DNA]</scope>
    <source>
        <strain evidence="2 3">Ve08.2h10</strain>
    </source>
</reference>
<name>A0A0D0C9D1_9AGAM</name>
<dbReference type="Proteomes" id="UP000054538">
    <property type="component" value="Unassembled WGS sequence"/>
</dbReference>
<evidence type="ECO:0000256" key="1">
    <source>
        <dbReference type="SAM" id="MobiDB-lite"/>
    </source>
</evidence>
<feature type="region of interest" description="Disordered" evidence="1">
    <location>
        <begin position="48"/>
        <end position="69"/>
    </location>
</feature>
<dbReference type="HOGENOM" id="CLU_2782857_0_0_1"/>
<feature type="non-terminal residue" evidence="2">
    <location>
        <position position="69"/>
    </location>
</feature>
<proteinExistence type="predicted"/>
<dbReference type="AlphaFoldDB" id="A0A0D0C9D1"/>
<reference evidence="3" key="2">
    <citation type="submission" date="2015-01" db="EMBL/GenBank/DDBJ databases">
        <title>Evolutionary Origins and Diversification of the Mycorrhizal Mutualists.</title>
        <authorList>
            <consortium name="DOE Joint Genome Institute"/>
            <consortium name="Mycorrhizal Genomics Consortium"/>
            <person name="Kohler A."/>
            <person name="Kuo A."/>
            <person name="Nagy L.G."/>
            <person name="Floudas D."/>
            <person name="Copeland A."/>
            <person name="Barry K.W."/>
            <person name="Cichocki N."/>
            <person name="Veneault-Fourrey C."/>
            <person name="LaButti K."/>
            <person name="Lindquist E.A."/>
            <person name="Lipzen A."/>
            <person name="Lundell T."/>
            <person name="Morin E."/>
            <person name="Murat C."/>
            <person name="Riley R."/>
            <person name="Ohm R."/>
            <person name="Sun H."/>
            <person name="Tunlid A."/>
            <person name="Henrissat B."/>
            <person name="Grigoriev I.V."/>
            <person name="Hibbett D.S."/>
            <person name="Martin F."/>
        </authorList>
    </citation>
    <scope>NUCLEOTIDE SEQUENCE [LARGE SCALE GENOMIC DNA]</scope>
    <source>
        <strain evidence="3">Ve08.2h10</strain>
    </source>
</reference>
<dbReference type="InParanoid" id="A0A0D0C9D1"/>
<keyword evidence="3" id="KW-1185">Reference proteome</keyword>
<evidence type="ECO:0000313" key="2">
    <source>
        <dbReference type="EMBL" id="KIK79477.1"/>
    </source>
</evidence>
<feature type="compositionally biased region" description="Polar residues" evidence="1">
    <location>
        <begin position="58"/>
        <end position="69"/>
    </location>
</feature>
<evidence type="ECO:0000313" key="3">
    <source>
        <dbReference type="Proteomes" id="UP000054538"/>
    </source>
</evidence>
<dbReference type="EMBL" id="KN826272">
    <property type="protein sequence ID" value="KIK79477.1"/>
    <property type="molecule type" value="Genomic_DNA"/>
</dbReference>